<keyword evidence="3" id="KW-1185">Reference proteome</keyword>
<sequence length="128" mass="14586">MALIRREPTLNLPLTMQPVPYSSEIPVPKPTEKLEDIPEDSEDEASSLACQIYDSKMKRQKKKEKDTSYSHLSQEQHPFCTRRWNSIRLSGGFQNQQKILMSIVARLCAEEVPCSNGPRVCGMASAFW</sequence>
<dbReference type="Proteomes" id="UP000499080">
    <property type="component" value="Unassembled WGS sequence"/>
</dbReference>
<evidence type="ECO:0000256" key="1">
    <source>
        <dbReference type="SAM" id="MobiDB-lite"/>
    </source>
</evidence>
<accession>A0A4Y2AT30</accession>
<evidence type="ECO:0000313" key="3">
    <source>
        <dbReference type="Proteomes" id="UP000499080"/>
    </source>
</evidence>
<gene>
    <name evidence="2" type="ORF">AVEN_263730_1</name>
</gene>
<feature type="region of interest" description="Disordered" evidence="1">
    <location>
        <begin position="14"/>
        <end position="46"/>
    </location>
</feature>
<proteinExistence type="predicted"/>
<reference evidence="2 3" key="1">
    <citation type="journal article" date="2019" name="Sci. Rep.">
        <title>Orb-weaving spider Araneus ventricosus genome elucidates the spidroin gene catalogue.</title>
        <authorList>
            <person name="Kono N."/>
            <person name="Nakamura H."/>
            <person name="Ohtoshi R."/>
            <person name="Moran D.A.P."/>
            <person name="Shinohara A."/>
            <person name="Yoshida Y."/>
            <person name="Fujiwara M."/>
            <person name="Mori M."/>
            <person name="Tomita M."/>
            <person name="Arakawa K."/>
        </authorList>
    </citation>
    <scope>NUCLEOTIDE SEQUENCE [LARGE SCALE GENOMIC DNA]</scope>
</reference>
<protein>
    <submittedName>
        <fullName evidence="2">Uncharacterized protein</fullName>
    </submittedName>
</protein>
<dbReference type="EMBL" id="BGPR01000029">
    <property type="protein sequence ID" value="GBL82657.1"/>
    <property type="molecule type" value="Genomic_DNA"/>
</dbReference>
<comment type="caution">
    <text evidence="2">The sequence shown here is derived from an EMBL/GenBank/DDBJ whole genome shotgun (WGS) entry which is preliminary data.</text>
</comment>
<dbReference type="AlphaFoldDB" id="A0A4Y2AT30"/>
<evidence type="ECO:0000313" key="2">
    <source>
        <dbReference type="EMBL" id="GBL82657.1"/>
    </source>
</evidence>
<name>A0A4Y2AT30_ARAVE</name>
<organism evidence="2 3">
    <name type="scientific">Araneus ventricosus</name>
    <name type="common">Orbweaver spider</name>
    <name type="synonym">Epeira ventricosa</name>
    <dbReference type="NCBI Taxonomy" id="182803"/>
    <lineage>
        <taxon>Eukaryota</taxon>
        <taxon>Metazoa</taxon>
        <taxon>Ecdysozoa</taxon>
        <taxon>Arthropoda</taxon>
        <taxon>Chelicerata</taxon>
        <taxon>Arachnida</taxon>
        <taxon>Araneae</taxon>
        <taxon>Araneomorphae</taxon>
        <taxon>Entelegynae</taxon>
        <taxon>Araneoidea</taxon>
        <taxon>Araneidae</taxon>
        <taxon>Araneus</taxon>
    </lineage>
</organism>